<proteinExistence type="predicted"/>
<name>A0A089HVH0_PAEDU</name>
<dbReference type="PANTHER" id="PTHR48094:SF12">
    <property type="entry name" value="PARKINSON DISEASE PROTEIN 7 HOMOLOG"/>
    <property type="match status" value="1"/>
</dbReference>
<organism evidence="2 3">
    <name type="scientific">Paenibacillus durus</name>
    <name type="common">Paenibacillus azotofixans</name>
    <dbReference type="NCBI Taxonomy" id="44251"/>
    <lineage>
        <taxon>Bacteria</taxon>
        <taxon>Bacillati</taxon>
        <taxon>Bacillota</taxon>
        <taxon>Bacilli</taxon>
        <taxon>Bacillales</taxon>
        <taxon>Paenibacillaceae</taxon>
        <taxon>Paenibacillus</taxon>
    </lineage>
</organism>
<dbReference type="STRING" id="44251.PDUR_26870"/>
<sequence>MSKKALLIIPPDRFNEDELFHPKAELENAGIAVTVASTKTGEITGDNQGKVNAEVVFSDVSATDYDVVAVIGGSGTIDYLWGDDKLIQYLKQAYEHKILVAGICAGSVAVAKTGLLAGRQATCYPVDAMIDELKANNADYVVQNVVAHDDIITSNGPDGAREFGQSLVGALG</sequence>
<dbReference type="KEGG" id="pdu:PDUR_26870"/>
<accession>A0A089HVH0</accession>
<dbReference type="EMBL" id="CP009288">
    <property type="protein sequence ID" value="AIQ15087.1"/>
    <property type="molecule type" value="Genomic_DNA"/>
</dbReference>
<dbReference type="InterPro" id="IPR050325">
    <property type="entry name" value="Prot/Nucl_acid_deglycase"/>
</dbReference>
<feature type="domain" description="DJ-1/PfpI" evidence="1">
    <location>
        <begin position="3"/>
        <end position="168"/>
    </location>
</feature>
<dbReference type="InterPro" id="IPR029062">
    <property type="entry name" value="Class_I_gatase-like"/>
</dbReference>
<dbReference type="eggNOG" id="COG0693">
    <property type="taxonomic scope" value="Bacteria"/>
</dbReference>
<dbReference type="GO" id="GO:0005737">
    <property type="term" value="C:cytoplasm"/>
    <property type="evidence" value="ECO:0007669"/>
    <property type="project" value="TreeGrafter"/>
</dbReference>
<reference evidence="2 3" key="1">
    <citation type="submission" date="2014-08" db="EMBL/GenBank/DDBJ databases">
        <title>Comparative genomics of the Paenibacillus odorifer group.</title>
        <authorList>
            <person name="den Bakker H.C."/>
            <person name="Tsai Y.-C."/>
            <person name="Martin N."/>
            <person name="Korlach J."/>
            <person name="Wiedmann M."/>
        </authorList>
    </citation>
    <scope>NUCLEOTIDE SEQUENCE [LARGE SCALE GENOMIC DNA]</scope>
    <source>
        <strain evidence="2 3">DSM 1735</strain>
    </source>
</reference>
<dbReference type="OrthoDB" id="9800516at2"/>
<dbReference type="Proteomes" id="UP000029409">
    <property type="component" value="Chromosome"/>
</dbReference>
<dbReference type="PANTHER" id="PTHR48094">
    <property type="entry name" value="PROTEIN/NUCLEIC ACID DEGLYCASE DJ-1-RELATED"/>
    <property type="match status" value="1"/>
</dbReference>
<protein>
    <submittedName>
        <fullName evidence="2">Peptidase</fullName>
    </submittedName>
</protein>
<evidence type="ECO:0000313" key="3">
    <source>
        <dbReference type="Proteomes" id="UP000029409"/>
    </source>
</evidence>
<keyword evidence="3" id="KW-1185">Reference proteome</keyword>
<evidence type="ECO:0000259" key="1">
    <source>
        <dbReference type="Pfam" id="PF01965"/>
    </source>
</evidence>
<dbReference type="RefSeq" id="WP_042208762.1">
    <property type="nucleotide sequence ID" value="NZ_CP009288.1"/>
</dbReference>
<dbReference type="SUPFAM" id="SSF52317">
    <property type="entry name" value="Class I glutamine amidotransferase-like"/>
    <property type="match status" value="1"/>
</dbReference>
<dbReference type="Gene3D" id="3.40.50.880">
    <property type="match status" value="1"/>
</dbReference>
<dbReference type="InterPro" id="IPR002818">
    <property type="entry name" value="DJ-1/PfpI"/>
</dbReference>
<gene>
    <name evidence="2" type="ORF">PDUR_26870</name>
</gene>
<evidence type="ECO:0000313" key="2">
    <source>
        <dbReference type="EMBL" id="AIQ15087.1"/>
    </source>
</evidence>
<dbReference type="AlphaFoldDB" id="A0A089HVH0"/>
<dbReference type="Pfam" id="PF01965">
    <property type="entry name" value="DJ-1_PfpI"/>
    <property type="match status" value="1"/>
</dbReference>